<dbReference type="Pfam" id="PF14441">
    <property type="entry name" value="OTT_1508_deam"/>
    <property type="match status" value="1"/>
</dbReference>
<dbReference type="STRING" id="196109.A0A136JC92"/>
<sequence>MAQPDHPEDTQAALVPVPSRPNFLLLEAVALTKVLLNSATTPSHDLDSADREASSPLTSPIPATAELEDPDELFRAFVYKLAHVCDNIKGDHGMTITSFTILRSERPETRDTIAHYWFASNRRTRPQLDETRAYVVALLRKVQLVKGTVNAYRSNILRDIIHFNQDRLTWYLGELKRCIEQCHNQENNLFESESNLVRLGLGRIRESIEFPKYSIVSEDNNSGFVYGYERLMRRLTQLENSKAGQLIAQHVRGLPQLDRPSDKCWHDFQHAMSRILAYPKSLQCILKARDMWPALFANFQVFYVDSSRPLVGKTWREKSLTAAGIVGRMTRRQSDIVRNREYVEQLQLFDLDRRIEEEFTKSGFRPIVHSEVLLLNFLEFTGEGISADRFFEGGRARMYIGTSKPLCRLCKYYFEEHSSSVGHRPTHNNLYMSWRLPDVLKSQGQPPKDAREKMLERMLKRVRADGLKLIKDKIPASVKQNDSNTFSANFSLRDDFSTLAGDDIDDIISMLGGATLQDDASGDDGDNYHYTSTESGLGGYNFGERKAVSQGANPSSLLPRSFVLSQSSLTSGN</sequence>
<name>A0A136JC92_9PEZI</name>
<dbReference type="EMBL" id="KQ964247">
    <property type="protein sequence ID" value="KXJ94746.1"/>
    <property type="molecule type" value="Genomic_DNA"/>
</dbReference>
<evidence type="ECO:0000313" key="2">
    <source>
        <dbReference type="EMBL" id="KXJ94746.1"/>
    </source>
</evidence>
<dbReference type="PANTHER" id="PTHR42037:SF1">
    <property type="match status" value="1"/>
</dbReference>
<gene>
    <name evidence="2" type="ORF">Micbo1qcDRAFT_232171</name>
</gene>
<organism evidence="2 3">
    <name type="scientific">Microdochium bolleyi</name>
    <dbReference type="NCBI Taxonomy" id="196109"/>
    <lineage>
        <taxon>Eukaryota</taxon>
        <taxon>Fungi</taxon>
        <taxon>Dikarya</taxon>
        <taxon>Ascomycota</taxon>
        <taxon>Pezizomycotina</taxon>
        <taxon>Sordariomycetes</taxon>
        <taxon>Xylariomycetidae</taxon>
        <taxon>Xylariales</taxon>
        <taxon>Microdochiaceae</taxon>
        <taxon>Microdochium</taxon>
    </lineage>
</organism>
<dbReference type="AlphaFoldDB" id="A0A136JC92"/>
<evidence type="ECO:0000313" key="3">
    <source>
        <dbReference type="Proteomes" id="UP000070501"/>
    </source>
</evidence>
<dbReference type="InParanoid" id="A0A136JC92"/>
<reference evidence="3" key="1">
    <citation type="submission" date="2016-02" db="EMBL/GenBank/DDBJ databases">
        <title>Draft genome sequence of Microdochium bolleyi, a fungal endophyte of beachgrass.</title>
        <authorList>
            <consortium name="DOE Joint Genome Institute"/>
            <person name="David A.S."/>
            <person name="May G."/>
            <person name="Haridas S."/>
            <person name="Lim J."/>
            <person name="Wang M."/>
            <person name="Labutti K."/>
            <person name="Lipzen A."/>
            <person name="Barry K."/>
            <person name="Grigoriev I.V."/>
        </authorList>
    </citation>
    <scope>NUCLEOTIDE SEQUENCE [LARGE SCALE GENOMIC DNA]</scope>
    <source>
        <strain evidence="3">J235TASD1</strain>
    </source>
</reference>
<dbReference type="PANTHER" id="PTHR42037">
    <property type="match status" value="1"/>
</dbReference>
<accession>A0A136JC92</accession>
<dbReference type="OrthoDB" id="3251507at2759"/>
<feature type="region of interest" description="Disordered" evidence="1">
    <location>
        <begin position="41"/>
        <end position="64"/>
    </location>
</feature>
<keyword evidence="3" id="KW-1185">Reference proteome</keyword>
<proteinExistence type="predicted"/>
<dbReference type="InterPro" id="IPR027796">
    <property type="entry name" value="OTT_1508_deam-like"/>
</dbReference>
<protein>
    <submittedName>
        <fullName evidence="2">Uncharacterized protein</fullName>
    </submittedName>
</protein>
<evidence type="ECO:0000256" key="1">
    <source>
        <dbReference type="SAM" id="MobiDB-lite"/>
    </source>
</evidence>
<dbReference type="Proteomes" id="UP000070501">
    <property type="component" value="Unassembled WGS sequence"/>
</dbReference>
<feature type="compositionally biased region" description="Basic and acidic residues" evidence="1">
    <location>
        <begin position="44"/>
        <end position="53"/>
    </location>
</feature>